<dbReference type="SUPFAM" id="SSF46785">
    <property type="entry name" value="Winged helix' DNA-binding domain"/>
    <property type="match status" value="1"/>
</dbReference>
<dbReference type="AlphaFoldDB" id="A0A9X7VXP5"/>
<dbReference type="GO" id="GO:0003677">
    <property type="term" value="F:DNA binding"/>
    <property type="evidence" value="ECO:0007669"/>
    <property type="project" value="UniProtKB-KW"/>
</dbReference>
<reference evidence="8 9" key="1">
    <citation type="submission" date="2021-02" db="EMBL/GenBank/DDBJ databases">
        <title>Alicyclobacillus curvatus sp. nov. and Alicyclobacillus mengziensis sp. nov., two acidophilic bacteria isolated from acid mine drainage.</title>
        <authorList>
            <person name="Huang Y."/>
        </authorList>
    </citation>
    <scope>NUCLEOTIDE SEQUENCE [LARGE SCALE GENOMIC DNA]</scope>
    <source>
        <strain evidence="8 9">S30H14</strain>
    </source>
</reference>
<feature type="domain" description="IclR-ED" evidence="7">
    <location>
        <begin position="74"/>
        <end position="258"/>
    </location>
</feature>
<evidence type="ECO:0000259" key="7">
    <source>
        <dbReference type="PROSITE" id="PS51078"/>
    </source>
</evidence>
<protein>
    <recommendedName>
        <fullName evidence="5">Glycerol operon regulatory protein</fullName>
    </recommendedName>
</protein>
<keyword evidence="3" id="KW-0804">Transcription</keyword>
<dbReference type="InterPro" id="IPR036388">
    <property type="entry name" value="WH-like_DNA-bd_sf"/>
</dbReference>
<keyword evidence="1" id="KW-0805">Transcription regulation</keyword>
<dbReference type="GO" id="GO:0003700">
    <property type="term" value="F:DNA-binding transcription factor activity"/>
    <property type="evidence" value="ECO:0007669"/>
    <property type="project" value="TreeGrafter"/>
</dbReference>
<evidence type="ECO:0000256" key="5">
    <source>
        <dbReference type="ARBA" id="ARBA00070406"/>
    </source>
</evidence>
<name>A0A9X7VXP5_9BACL</name>
<dbReference type="Gene3D" id="1.10.10.10">
    <property type="entry name" value="Winged helix-like DNA-binding domain superfamily/Winged helix DNA-binding domain"/>
    <property type="match status" value="1"/>
</dbReference>
<evidence type="ECO:0000256" key="2">
    <source>
        <dbReference type="ARBA" id="ARBA00023125"/>
    </source>
</evidence>
<evidence type="ECO:0000256" key="4">
    <source>
        <dbReference type="ARBA" id="ARBA00058938"/>
    </source>
</evidence>
<proteinExistence type="predicted"/>
<dbReference type="Pfam" id="PF09339">
    <property type="entry name" value="HTH_IclR"/>
    <property type="match status" value="1"/>
</dbReference>
<dbReference type="InterPro" id="IPR029016">
    <property type="entry name" value="GAF-like_dom_sf"/>
</dbReference>
<dbReference type="RefSeq" id="WP_206655927.1">
    <property type="nucleotide sequence ID" value="NZ_CP071182.1"/>
</dbReference>
<dbReference type="PANTHER" id="PTHR30136:SF35">
    <property type="entry name" value="HTH-TYPE TRANSCRIPTIONAL REGULATOR RV1719"/>
    <property type="match status" value="1"/>
</dbReference>
<evidence type="ECO:0000259" key="6">
    <source>
        <dbReference type="PROSITE" id="PS51077"/>
    </source>
</evidence>
<dbReference type="Gene3D" id="3.30.450.40">
    <property type="match status" value="1"/>
</dbReference>
<dbReference type="PROSITE" id="PS51078">
    <property type="entry name" value="ICLR_ED"/>
    <property type="match status" value="1"/>
</dbReference>
<dbReference type="FunFam" id="1.10.10.10:FF:000056">
    <property type="entry name" value="IclR family transcriptional regulator"/>
    <property type="match status" value="1"/>
</dbReference>
<dbReference type="InterPro" id="IPR050707">
    <property type="entry name" value="HTH_MetabolicPath_Reg"/>
</dbReference>
<dbReference type="Pfam" id="PF01614">
    <property type="entry name" value="IclR_C"/>
    <property type="match status" value="1"/>
</dbReference>
<accession>A0A9X7VXP5</accession>
<evidence type="ECO:0000256" key="3">
    <source>
        <dbReference type="ARBA" id="ARBA00023163"/>
    </source>
</evidence>
<sequence>MVDSGNDTYLNKSLQRAFAILNCFSPEHSSFTLTELSNRLHIHKSTVYRLLVNLCGAQFLKYDPTTERYSLGLRLFELGAIVLHDMNLPIKARPYLEELRNKTEETVHLGILDGNDVVYVEKFESSQSIKLSGLYGARRSLFWTALGRVLASGMSDKEILKRLEQSAPPEHQTEYTITDHSEVMQQIKGVRQTGYSYDNQETEIGLRCIAAPVRDFTGQVVAAVGISGPSFRLTEDAINDFAQFVMDAGMKISNEVGYFSHAHP</sequence>
<keyword evidence="9" id="KW-1185">Reference proteome</keyword>
<dbReference type="PROSITE" id="PS51077">
    <property type="entry name" value="HTH_ICLR"/>
    <property type="match status" value="1"/>
</dbReference>
<keyword evidence="2" id="KW-0238">DNA-binding</keyword>
<evidence type="ECO:0000313" key="8">
    <source>
        <dbReference type="EMBL" id="QSO46559.1"/>
    </source>
</evidence>
<dbReference type="Proteomes" id="UP000663505">
    <property type="component" value="Chromosome"/>
</dbReference>
<gene>
    <name evidence="8" type="ORF">JZ786_19150</name>
</gene>
<dbReference type="InterPro" id="IPR005471">
    <property type="entry name" value="Tscrpt_reg_IclR_N"/>
</dbReference>
<dbReference type="SUPFAM" id="SSF55781">
    <property type="entry name" value="GAF domain-like"/>
    <property type="match status" value="1"/>
</dbReference>
<dbReference type="InterPro" id="IPR036390">
    <property type="entry name" value="WH_DNA-bd_sf"/>
</dbReference>
<evidence type="ECO:0000313" key="9">
    <source>
        <dbReference type="Proteomes" id="UP000663505"/>
    </source>
</evidence>
<comment type="function">
    <text evidence="4">May be an activator protein for the gylABX operon.</text>
</comment>
<dbReference type="KEGG" id="afx:JZ786_19150"/>
<feature type="domain" description="HTH iclR-type" evidence="6">
    <location>
        <begin position="11"/>
        <end position="73"/>
    </location>
</feature>
<dbReference type="InterPro" id="IPR014757">
    <property type="entry name" value="Tscrpt_reg_IclR_C"/>
</dbReference>
<evidence type="ECO:0000256" key="1">
    <source>
        <dbReference type="ARBA" id="ARBA00023015"/>
    </source>
</evidence>
<dbReference type="EMBL" id="CP071182">
    <property type="protein sequence ID" value="QSO46559.1"/>
    <property type="molecule type" value="Genomic_DNA"/>
</dbReference>
<dbReference type="SMART" id="SM00346">
    <property type="entry name" value="HTH_ICLR"/>
    <property type="match status" value="1"/>
</dbReference>
<dbReference type="GO" id="GO:0045892">
    <property type="term" value="P:negative regulation of DNA-templated transcription"/>
    <property type="evidence" value="ECO:0007669"/>
    <property type="project" value="TreeGrafter"/>
</dbReference>
<organism evidence="8 9">
    <name type="scientific">Alicyclobacillus mengziensis</name>
    <dbReference type="NCBI Taxonomy" id="2931921"/>
    <lineage>
        <taxon>Bacteria</taxon>
        <taxon>Bacillati</taxon>
        <taxon>Bacillota</taxon>
        <taxon>Bacilli</taxon>
        <taxon>Bacillales</taxon>
        <taxon>Alicyclobacillaceae</taxon>
        <taxon>Alicyclobacillus</taxon>
    </lineage>
</organism>
<dbReference type="PANTHER" id="PTHR30136">
    <property type="entry name" value="HELIX-TURN-HELIX TRANSCRIPTIONAL REGULATOR, ICLR FAMILY"/>
    <property type="match status" value="1"/>
</dbReference>